<dbReference type="KEGG" id="ptkz:JDV02_005075"/>
<reference evidence="1" key="1">
    <citation type="submission" date="2021-11" db="EMBL/GenBank/DDBJ databases">
        <title>Purpureocillium_takamizusanense_genome.</title>
        <authorList>
            <person name="Nguyen N.-H."/>
        </authorList>
    </citation>
    <scope>NUCLEOTIDE SEQUENCE</scope>
    <source>
        <strain evidence="1">PT3</strain>
    </source>
</reference>
<dbReference type="Proteomes" id="UP000829364">
    <property type="component" value="Chromosome 4"/>
</dbReference>
<keyword evidence="2" id="KW-1185">Reference proteome</keyword>
<dbReference type="EMBL" id="CP086357">
    <property type="protein sequence ID" value="UNI18829.1"/>
    <property type="molecule type" value="Genomic_DNA"/>
</dbReference>
<dbReference type="OrthoDB" id="4925331at2759"/>
<evidence type="ECO:0000313" key="1">
    <source>
        <dbReference type="EMBL" id="UNI18829.1"/>
    </source>
</evidence>
<gene>
    <name evidence="1" type="ORF">JDV02_005075</name>
</gene>
<name>A0A9Q8VBF1_9HYPO</name>
<organism evidence="1 2">
    <name type="scientific">Purpureocillium takamizusanense</name>
    <dbReference type="NCBI Taxonomy" id="2060973"/>
    <lineage>
        <taxon>Eukaryota</taxon>
        <taxon>Fungi</taxon>
        <taxon>Dikarya</taxon>
        <taxon>Ascomycota</taxon>
        <taxon>Pezizomycotina</taxon>
        <taxon>Sordariomycetes</taxon>
        <taxon>Hypocreomycetidae</taxon>
        <taxon>Hypocreales</taxon>
        <taxon>Ophiocordycipitaceae</taxon>
        <taxon>Purpureocillium</taxon>
    </lineage>
</organism>
<accession>A0A9Q8VBF1</accession>
<dbReference type="RefSeq" id="XP_047842310.1">
    <property type="nucleotide sequence ID" value="XM_047986330.1"/>
</dbReference>
<sequence>MDVVLCDIDNLKEWELMHTWWSLPNSLEDHIKGIAKPPASGDTEAERAFSRAVTEARAIAISTIAPELLVRINARLNPHTAAAQDIVAMARRIVLTDVNYEQSMFEFVSLDRLEFPSLMAFRDRMDFLWQIVKTHHSRVHDFMYITVALKAIKCYHGDVFEELCEQGELSMRDIVYWLDFLVLTDDEFC</sequence>
<dbReference type="AlphaFoldDB" id="A0A9Q8VBF1"/>
<protein>
    <submittedName>
        <fullName evidence="1">Uncharacterized protein</fullName>
    </submittedName>
</protein>
<evidence type="ECO:0000313" key="2">
    <source>
        <dbReference type="Proteomes" id="UP000829364"/>
    </source>
</evidence>
<proteinExistence type="predicted"/>
<dbReference type="GeneID" id="72067025"/>